<evidence type="ECO:0000259" key="1">
    <source>
        <dbReference type="SMART" id="SM00481"/>
    </source>
</evidence>
<dbReference type="CDD" id="cd07438">
    <property type="entry name" value="PHP_HisPPase_AMP"/>
    <property type="match status" value="1"/>
</dbReference>
<gene>
    <name evidence="2" type="ordered locus">HPL003_21630</name>
</gene>
<proteinExistence type="predicted"/>
<organism evidence="2 3">
    <name type="scientific">Paenibacillus terrae (strain HPL-003)</name>
    <dbReference type="NCBI Taxonomy" id="985665"/>
    <lineage>
        <taxon>Bacteria</taxon>
        <taxon>Bacillati</taxon>
        <taxon>Bacillota</taxon>
        <taxon>Bacilli</taxon>
        <taxon>Bacillales</taxon>
        <taxon>Paenibacillaceae</taxon>
        <taxon>Paenibacillus</taxon>
    </lineage>
</organism>
<evidence type="ECO:0000313" key="3">
    <source>
        <dbReference type="Proteomes" id="UP000005876"/>
    </source>
</evidence>
<reference key="2">
    <citation type="submission" date="2011-11" db="EMBL/GenBank/DDBJ databases">
        <authorList>
            <person name="Shin S.H."/>
            <person name="Kim S."/>
            <person name="Kim J.Y."/>
        </authorList>
    </citation>
    <scope>NUCLEOTIDE SEQUENCE</scope>
    <source>
        <strain>HPL-003</strain>
    </source>
</reference>
<dbReference type="PANTHER" id="PTHR42924:SF3">
    <property type="entry name" value="POLYMERASE_HISTIDINOL PHOSPHATASE N-TERMINAL DOMAIN-CONTAINING PROTEIN"/>
    <property type="match status" value="1"/>
</dbReference>
<dbReference type="STRING" id="985665.HPL003_21630"/>
<evidence type="ECO:0000313" key="2">
    <source>
        <dbReference type="EMBL" id="AET61054.1"/>
    </source>
</evidence>
<accession>G7VPQ6</accession>
<dbReference type="Pfam" id="PF02811">
    <property type="entry name" value="PHP"/>
    <property type="match status" value="1"/>
</dbReference>
<dbReference type="HOGENOM" id="CLU_067347_1_0_9"/>
<dbReference type="KEGG" id="pta:HPL003_21630"/>
<dbReference type="InterPro" id="IPR052018">
    <property type="entry name" value="PHP_domain"/>
</dbReference>
<dbReference type="SUPFAM" id="SSF89550">
    <property type="entry name" value="PHP domain-like"/>
    <property type="match status" value="1"/>
</dbReference>
<dbReference type="InterPro" id="IPR004013">
    <property type="entry name" value="PHP_dom"/>
</dbReference>
<dbReference type="GO" id="GO:0004534">
    <property type="term" value="F:5'-3' RNA exonuclease activity"/>
    <property type="evidence" value="ECO:0007669"/>
    <property type="project" value="TreeGrafter"/>
</dbReference>
<reference evidence="2 3" key="3">
    <citation type="journal article" date="2012" name="J. Bacteriol.">
        <title>Genome Sequence of Paenibacillus terrae HPL-003, a Xylanase-Producing Bacterium Isolated from Soil Found in Forest Residue.</title>
        <authorList>
            <person name="Shin S.H."/>
            <person name="Kim S."/>
            <person name="Kim J.Y."/>
            <person name="Song H.Y."/>
            <person name="Cho S.J."/>
            <person name="Kim D.R."/>
            <person name="Lee K.I."/>
            <person name="Lim H.K."/>
            <person name="Park N.J."/>
            <person name="Hwang I.T."/>
            <person name="Yang K.S."/>
        </authorList>
    </citation>
    <scope>NUCLEOTIDE SEQUENCE [LARGE SCALE GENOMIC DNA]</scope>
    <source>
        <strain evidence="2 3">HPL-003</strain>
    </source>
</reference>
<name>G7VPQ6_PAETH</name>
<dbReference type="InterPro" id="IPR016195">
    <property type="entry name" value="Pol/histidinol_Pase-like"/>
</dbReference>
<protein>
    <submittedName>
        <fullName evidence="2">PHP domain-containing protein</fullName>
    </submittedName>
</protein>
<dbReference type="RefSeq" id="WP_014281749.1">
    <property type="nucleotide sequence ID" value="NC_016641.1"/>
</dbReference>
<dbReference type="Gene3D" id="3.20.20.140">
    <property type="entry name" value="Metal-dependent hydrolases"/>
    <property type="match status" value="1"/>
</dbReference>
<dbReference type="EMBL" id="CP003107">
    <property type="protein sequence ID" value="AET61054.1"/>
    <property type="molecule type" value="Genomic_DNA"/>
</dbReference>
<reference evidence="3" key="1">
    <citation type="submission" date="2011-11" db="EMBL/GenBank/DDBJ databases">
        <title>Complete sequence of Paenibacillus terrae HPL-003.</title>
        <authorList>
            <person name="Shin S.H."/>
            <person name="Kim S."/>
            <person name="Kim J.Y."/>
        </authorList>
    </citation>
    <scope>NUCLEOTIDE SEQUENCE [LARGE SCALE GENOMIC DNA]</scope>
    <source>
        <strain evidence="3">HPL-003</strain>
    </source>
</reference>
<feature type="domain" description="Polymerase/histidinol phosphatase N-terminal" evidence="1">
    <location>
        <begin position="13"/>
        <end position="78"/>
    </location>
</feature>
<dbReference type="GO" id="GO:0035312">
    <property type="term" value="F:5'-3' DNA exonuclease activity"/>
    <property type="evidence" value="ECO:0007669"/>
    <property type="project" value="TreeGrafter"/>
</dbReference>
<dbReference type="Gene3D" id="1.10.150.650">
    <property type="match status" value="1"/>
</dbReference>
<dbReference type="AlphaFoldDB" id="G7VPQ6"/>
<dbReference type="SMART" id="SM00481">
    <property type="entry name" value="POLIIIAc"/>
    <property type="match status" value="1"/>
</dbReference>
<sequence length="294" mass="32650">MMYTWNEHKAAMVELHCHTKISDNSFTTEEVIRMAKEAGVTHLAITNHDTTMGLREAMALGEQYGVEVIPGIEISAYDYKRGRRSHFLGFYVEPNHAAIEELCAPLRVSRHEACRVMVERIREVGYNIDWGQVQSYAQGGTGVYKQHIMHALIDRGYTDSIYSPLYKMLFARGGDGKEPGIAYVPLTYVDAFDAIRTILAAGGVPVLAHPGQMDNYDAVPEWAEAGLMGIEVKHPDHSAIDEARARALAHEYGLIMTGGSDFHGFYGNKPSPLGSQSLGIQCVDAIKEKKLHRK</sequence>
<dbReference type="Proteomes" id="UP000005876">
    <property type="component" value="Chromosome"/>
</dbReference>
<dbReference type="eggNOG" id="COG0613">
    <property type="taxonomic scope" value="Bacteria"/>
</dbReference>
<dbReference type="PANTHER" id="PTHR42924">
    <property type="entry name" value="EXONUCLEASE"/>
    <property type="match status" value="1"/>
</dbReference>
<dbReference type="InterPro" id="IPR003141">
    <property type="entry name" value="Pol/His_phosphatase_N"/>
</dbReference>